<evidence type="ECO:0000313" key="13">
    <source>
        <dbReference type="Proteomes" id="UP000008467"/>
    </source>
</evidence>
<evidence type="ECO:0000256" key="8">
    <source>
        <dbReference type="ARBA" id="ARBA00047746"/>
    </source>
</evidence>
<evidence type="ECO:0000256" key="9">
    <source>
        <dbReference type="PIRSR" id="PIRSR601233-1"/>
    </source>
</evidence>
<reference evidence="12 13" key="1">
    <citation type="journal article" date="2011" name="J. Bacteriol.">
        <title>Complete genome sequence of the cellulose-degrading bacterium Cellulosilyticum lentocellum.</title>
        <authorList>
            <consortium name="US DOE Joint Genome Institute"/>
            <person name="Miller D.A."/>
            <person name="Suen G."/>
            <person name="Bruce D."/>
            <person name="Copeland A."/>
            <person name="Cheng J.F."/>
            <person name="Detter C."/>
            <person name="Goodwin L.A."/>
            <person name="Han C.S."/>
            <person name="Hauser L.J."/>
            <person name="Land M.L."/>
            <person name="Lapidus A."/>
            <person name="Lucas S."/>
            <person name="Meincke L."/>
            <person name="Pitluck S."/>
            <person name="Tapia R."/>
            <person name="Teshima H."/>
            <person name="Woyke T."/>
            <person name="Fox B.G."/>
            <person name="Angert E.R."/>
            <person name="Currie C.R."/>
        </authorList>
    </citation>
    <scope>NUCLEOTIDE SEQUENCE [LARGE SCALE GENOMIC DNA]</scope>
    <source>
        <strain evidence="13">ATCC 49066 / DSM 5427 / NCIMB 11756 / RHM5</strain>
    </source>
</reference>
<name>F2JM60_CELLD</name>
<dbReference type="SUPFAM" id="SSF103365">
    <property type="entry name" value="Hypothetical protein PH1602"/>
    <property type="match status" value="1"/>
</dbReference>
<feature type="binding site" evidence="10">
    <location>
        <position position="260"/>
    </location>
    <ligand>
        <name>GMP</name>
        <dbReference type="ChEBI" id="CHEBI:58115"/>
    </ligand>
</feature>
<dbReference type="NCBIfam" id="TIGR03073">
    <property type="entry name" value="release_rtcB"/>
    <property type="match status" value="1"/>
</dbReference>
<dbReference type="GO" id="GO:0006396">
    <property type="term" value="P:RNA processing"/>
    <property type="evidence" value="ECO:0007669"/>
    <property type="project" value="InterPro"/>
</dbReference>
<keyword evidence="7 11" id="KW-0464">Manganese</keyword>
<dbReference type="GO" id="GO:0003972">
    <property type="term" value="F:RNA ligase (ATP) activity"/>
    <property type="evidence" value="ECO:0007669"/>
    <property type="project" value="TreeGrafter"/>
</dbReference>
<evidence type="ECO:0000256" key="10">
    <source>
        <dbReference type="PIRSR" id="PIRSR601233-2"/>
    </source>
</evidence>
<feature type="binding site" evidence="11">
    <location>
        <position position="156"/>
    </location>
    <ligand>
        <name>Mn(2+)</name>
        <dbReference type="ChEBI" id="CHEBI:29035"/>
        <label>2</label>
    </ligand>
</feature>
<feature type="binding site" evidence="10">
    <location>
        <begin position="226"/>
        <end position="227"/>
    </location>
    <ligand>
        <name>GMP</name>
        <dbReference type="ChEBI" id="CHEBI:58115"/>
    </ligand>
</feature>
<keyword evidence="6 10" id="KW-0342">GTP-binding</keyword>
<evidence type="ECO:0000256" key="1">
    <source>
        <dbReference type="ARBA" id="ARBA00012726"/>
    </source>
</evidence>
<evidence type="ECO:0000256" key="11">
    <source>
        <dbReference type="PIRSR" id="PIRSR601233-3"/>
    </source>
</evidence>
<dbReference type="PANTHER" id="PTHR11118:SF1">
    <property type="entry name" value="RNA-SPLICING LIGASE RTCB HOMOLOG"/>
    <property type="match status" value="1"/>
</dbReference>
<dbReference type="InterPro" id="IPR017510">
    <property type="entry name" value="RtcB2"/>
</dbReference>
<keyword evidence="3 11" id="KW-0479">Metal-binding</keyword>
<dbReference type="PANTHER" id="PTHR11118">
    <property type="entry name" value="RNA-SPLICING LIGASE RTCB HOMOLOG"/>
    <property type="match status" value="1"/>
</dbReference>
<keyword evidence="2" id="KW-0436">Ligase</keyword>
<evidence type="ECO:0000256" key="5">
    <source>
        <dbReference type="ARBA" id="ARBA00022800"/>
    </source>
</evidence>
<dbReference type="HOGENOM" id="CLU_022279_3_0_9"/>
<dbReference type="GO" id="GO:0046872">
    <property type="term" value="F:metal ion binding"/>
    <property type="evidence" value="ECO:0007669"/>
    <property type="project" value="UniProtKB-KW"/>
</dbReference>
<feature type="binding site" evidence="10">
    <location>
        <begin position="124"/>
        <end position="128"/>
    </location>
    <ligand>
        <name>GMP</name>
        <dbReference type="ChEBI" id="CHEBI:58115"/>
    </ligand>
</feature>
<dbReference type="RefSeq" id="WP_013655572.1">
    <property type="nucleotide sequence ID" value="NC_015275.1"/>
</dbReference>
<dbReference type="EMBL" id="CP002582">
    <property type="protein sequence ID" value="ADZ82271.1"/>
    <property type="molecule type" value="Genomic_DNA"/>
</dbReference>
<feature type="binding site" evidence="10">
    <location>
        <position position="356"/>
    </location>
    <ligand>
        <name>GMP</name>
        <dbReference type="ChEBI" id="CHEBI:58115"/>
    </ligand>
</feature>
<dbReference type="GO" id="GO:0170057">
    <property type="term" value="F:RNA ligase (GTP) activity"/>
    <property type="evidence" value="ECO:0007669"/>
    <property type="project" value="UniProtKB-EC"/>
</dbReference>
<keyword evidence="13" id="KW-1185">Reference proteome</keyword>
<dbReference type="KEGG" id="cle:Clole_0534"/>
<feature type="binding site" evidence="10">
    <location>
        <begin position="278"/>
        <end position="281"/>
    </location>
    <ligand>
        <name>GMP</name>
        <dbReference type="ChEBI" id="CHEBI:58115"/>
    </ligand>
</feature>
<dbReference type="Proteomes" id="UP000008467">
    <property type="component" value="Chromosome"/>
</dbReference>
<keyword evidence="4 10" id="KW-0547">Nucleotide-binding</keyword>
<keyword evidence="5" id="KW-0692">RNA repair</keyword>
<organism evidence="12 13">
    <name type="scientific">Cellulosilyticum lentocellum (strain ATCC 49066 / DSM 5427 / NCIMB 11756 / RHM5)</name>
    <name type="common">Clostridium lentocellum</name>
    <dbReference type="NCBI Taxonomy" id="642492"/>
    <lineage>
        <taxon>Bacteria</taxon>
        <taxon>Bacillati</taxon>
        <taxon>Bacillota</taxon>
        <taxon>Clostridia</taxon>
        <taxon>Lachnospirales</taxon>
        <taxon>Cellulosilyticaceae</taxon>
        <taxon>Cellulosilyticum</taxon>
    </lineage>
</organism>
<evidence type="ECO:0000256" key="4">
    <source>
        <dbReference type="ARBA" id="ARBA00022741"/>
    </source>
</evidence>
<evidence type="ECO:0000256" key="7">
    <source>
        <dbReference type="ARBA" id="ARBA00023211"/>
    </source>
</evidence>
<feature type="binding site" evidence="11">
    <location>
        <position position="226"/>
    </location>
    <ligand>
        <name>Mn(2+)</name>
        <dbReference type="ChEBI" id="CHEBI:29035"/>
        <label>2</label>
    </ligand>
</feature>
<evidence type="ECO:0000313" key="12">
    <source>
        <dbReference type="EMBL" id="ADZ82271.1"/>
    </source>
</evidence>
<evidence type="ECO:0000256" key="6">
    <source>
        <dbReference type="ARBA" id="ARBA00023134"/>
    </source>
</evidence>
<dbReference type="InterPro" id="IPR001233">
    <property type="entry name" value="RtcB"/>
</dbReference>
<dbReference type="eggNOG" id="COG1690">
    <property type="taxonomic scope" value="Bacteria"/>
</dbReference>
<dbReference type="Pfam" id="PF01139">
    <property type="entry name" value="RtcB"/>
    <property type="match status" value="2"/>
</dbReference>
<protein>
    <recommendedName>
        <fullName evidence="1">3'-phosphate/5'-hydroxy nucleic acid ligase</fullName>
        <ecNumber evidence="1">6.5.1.8</ecNumber>
    </recommendedName>
</protein>
<dbReference type="AlphaFoldDB" id="F2JM60"/>
<sequence length="368" mass="41591">MGNEKIVLISNEKNWIEQIAKDQLVGVSQLKDVIRVVGLPDLHAGKSPIGIALLSQNRFYPHLIGNDIGCGMGLFETAVKLKKYKQDKWVTRLSNIRQLSDLWIMNPYEEESPILELGTIGNGNHFAEFQCIHEVVNKDLYEQLGLEKDKVFLLVHSGSRGYGEKILRAHLKPEGILKNSDEAVTYLEEHEKALIWARRNRELVAKKLLGHLGVNDEIVTVIDCYHNFLEETSEGFIHRKGTTSSKVGPIVIPGSRGSLSYICMPKEDTSLSLDSLSHGAGRKWARSLCKSRINNKYDRDSIRCTELKSKVVCHDTNLLFQEAPEAYKNIEQVIDSLMKFGLIEVVATLRPLITYKGEVTYESANKFR</sequence>
<dbReference type="NCBIfam" id="NF007153">
    <property type="entry name" value="PRK09588.1"/>
    <property type="match status" value="1"/>
</dbReference>
<dbReference type="InterPro" id="IPR036025">
    <property type="entry name" value="RtcB-like_sf"/>
</dbReference>
<proteinExistence type="predicted"/>
<accession>F2JM60</accession>
<dbReference type="GO" id="GO:0042245">
    <property type="term" value="P:RNA repair"/>
    <property type="evidence" value="ECO:0007669"/>
    <property type="project" value="UniProtKB-KW"/>
</dbReference>
<gene>
    <name evidence="12" type="ordered locus">Clole_0534</name>
</gene>
<dbReference type="EC" id="6.5.1.8" evidence="1"/>
<dbReference type="Gene3D" id="3.90.1860.10">
    <property type="entry name" value="tRNA-splicing ligase RtcB"/>
    <property type="match status" value="1"/>
</dbReference>
<evidence type="ECO:0000256" key="2">
    <source>
        <dbReference type="ARBA" id="ARBA00022598"/>
    </source>
</evidence>
<feature type="active site" description="GMP-histidine intermediate" evidence="9">
    <location>
        <position position="278"/>
    </location>
</feature>
<evidence type="ECO:0000256" key="3">
    <source>
        <dbReference type="ARBA" id="ARBA00022723"/>
    </source>
</evidence>
<comment type="cofactor">
    <cofactor evidence="11">
        <name>Mn(2+)</name>
        <dbReference type="ChEBI" id="CHEBI:29035"/>
    </cofactor>
    <text evidence="11">Binds 2 manganese ions per subunit.</text>
</comment>
<dbReference type="GO" id="GO:0005525">
    <property type="term" value="F:GTP binding"/>
    <property type="evidence" value="ECO:0007669"/>
    <property type="project" value="UniProtKB-KW"/>
</dbReference>
<dbReference type="STRING" id="642492.Clole_0534"/>
<comment type="catalytic activity">
    <reaction evidence="8">
        <text>a 3'-end 3'-phospho-ribonucleotide-RNA + a 5'-end dephospho-ribonucleoside-RNA + GTP = a ribonucleotidyl-ribonucleotide-RNA + GMP + diphosphate</text>
        <dbReference type="Rhea" id="RHEA:68076"/>
        <dbReference type="Rhea" id="RHEA-COMP:10463"/>
        <dbReference type="Rhea" id="RHEA-COMP:13936"/>
        <dbReference type="Rhea" id="RHEA-COMP:17355"/>
        <dbReference type="ChEBI" id="CHEBI:33019"/>
        <dbReference type="ChEBI" id="CHEBI:37565"/>
        <dbReference type="ChEBI" id="CHEBI:58115"/>
        <dbReference type="ChEBI" id="CHEBI:83062"/>
        <dbReference type="ChEBI" id="CHEBI:138284"/>
        <dbReference type="ChEBI" id="CHEBI:173118"/>
        <dbReference type="EC" id="6.5.1.8"/>
    </reaction>
</comment>
<feature type="binding site" evidence="11">
    <location>
        <position position="125"/>
    </location>
    <ligand>
        <name>Mn(2+)</name>
        <dbReference type="ChEBI" id="CHEBI:29035"/>
        <label>1</label>
    </ligand>
</feature>